<feature type="region of interest" description="Disordered" evidence="5">
    <location>
        <begin position="1478"/>
        <end position="1543"/>
    </location>
</feature>
<sequence>MDQSHGHGIGAWDPNSFAGEAWDHQFSAFDQGTGAESNYPNPDFLDGGAINPQLSGADNQGGLYRPFEYYGQGDVWPDHPQTTAAPFAQDTSLPQGYYAEQRHPADANQTIDSRFALDIQQGNEFPSQLHGNANQQVNPHHNFNRGVATPPGPAPNSYHQGPIPQWQDQVPTGYGSGPQFDNPLSAAQSSNVSAPVSNPSPSPFFSGQGVSAPTVPGYQTETRQQTPVNSRQVHPQFAAQLNGQPQQPAPAQPPSRKATPQQLPQQFQQQIPQQQIPQQQIPQQQIPQQGMPQQQPTKQPAQRPLQQPAQQQPVQQQSAQKPIQKPVQQPGQRPALHPAAQPGAAGQHVFPQQPLSKPPPAQQPQIPEGNSAAGVKRGATGEAQVTPVVAKRAKVSGPVTANPSLPPVQDQAQNVPSPVCSINYQDASLLSAARGRPGARWVGVPNLVVGSAPVKLQKGTPTKRYVTLSTKGGQDPLFSKMWRAWTPAESLGNHASTYQKATNDLDRQQADIRLDIEMKRGKTEIPVDWFKKGLKDRLGKEPQRVDPPAEPLCSGIKAVEYLRFHPAHLRNQKVAGDACSDFAAFLQSKAANLKSALQAAAEKPKGSQVEPKARTAKEQLERAVEEGLRVEPGNLFAKLSGSNKMVAILNNVLVRLINAGEANSSLAKVILRLYTRLTKVTSDQLEMLQMDKLRKKLGKEGDDEAKALIAQVYDNARQNDDDGSESESDSPSAESGARGKKAPSAQTRVLSKQMTPGSDPKKTATSSISKSATSATDSRKLSSAPSSKTMTGSSDASKAAASKAPQKVLSGTKRPREDDPAGAEVRSSKKPATDTSASGVKATPSAAKPPTAPAGKTVNSKPTTAPTTSGPAAPQTKPRSGLLLPGKVRPATKPVSKTEPAKADAQKSLAKAESTLKAPTAAGVTKLAKPKAADTAKQAPASKSIFSSLMKEIVEEKKIKTPIADKKKVNAPDPNETPAERERRLHKERRRSLRVAFKSGDALVEIREFTRHPEEIESGMARNVRTDGRDKNSEESQMMKRLHGGQGIKALEVNDREWEEPTVVNFAATIPQEKREKTYITCGGLMTFETEEQKLTRERESKELMVIYHNRADIPPSPRSPPYEPSLSGSSTVHEAHLSPETPEYEEMMQRSRECNRWGPYHASRAAKDRLDTKARPDYADFTKTLKSINSIADSYNGQASRQPEVRPHQPVAQAAVKDPRMWYEPTAVARRDQQTYELLSSDRAKNWQDPDPHNRLMPRKMTEEELAKDPKLQGVLANLQAIGASLKANQAEKPAQITPAPEPTQQNAPQPVTTTAEGAQAAAPDYSAAWAQYYAAQQQQQQQGWYGQQQNQYTQAPQAAQQQPTDPNNQYASILAALGVQQPAAQPQSQPTPDQNNQIQAALMALAAGNQGQAAAPASADAQNTQYLLDMVKMATSQNQGQAQAQPAQNAYQQYYAQAAQGYGQGYNQSHQERETYGQAYGGSGSGGGGGGGGQDRDWERERDGYGRDRERGDRDRDYQRGGKGRNTGGAGGGGKNDNIPEHLRGINRNLIGTKACAFWAKGQCAKGDKCTFRHD</sequence>
<feature type="compositionally biased region" description="Polar residues" evidence="5">
    <location>
        <begin position="217"/>
        <end position="233"/>
    </location>
</feature>
<evidence type="ECO:0000313" key="8">
    <source>
        <dbReference type="Proteomes" id="UP001278766"/>
    </source>
</evidence>
<feature type="region of interest" description="Disordered" evidence="5">
    <location>
        <begin position="23"/>
        <end position="57"/>
    </location>
</feature>
<feature type="compositionally biased region" description="Low complexity" evidence="5">
    <location>
        <begin position="763"/>
        <end position="776"/>
    </location>
</feature>
<feature type="region of interest" description="Disordered" evidence="5">
    <location>
        <begin position="1291"/>
        <end position="1321"/>
    </location>
</feature>
<feature type="compositionally biased region" description="Polar residues" evidence="5">
    <location>
        <begin position="28"/>
        <end position="40"/>
    </location>
</feature>
<accession>A0AAE0HIG4</accession>
<dbReference type="SUPFAM" id="SSF90229">
    <property type="entry name" value="CCCH zinc finger"/>
    <property type="match status" value="1"/>
</dbReference>
<dbReference type="InterPro" id="IPR036855">
    <property type="entry name" value="Znf_CCCH_sf"/>
</dbReference>
<keyword evidence="1 4" id="KW-0479">Metal-binding</keyword>
<feature type="region of interest" description="Disordered" evidence="5">
    <location>
        <begin position="1112"/>
        <end position="1141"/>
    </location>
</feature>
<feature type="compositionally biased region" description="Basic and acidic residues" evidence="5">
    <location>
        <begin position="958"/>
        <end position="970"/>
    </location>
</feature>
<evidence type="ECO:0000259" key="6">
    <source>
        <dbReference type="PROSITE" id="PS50103"/>
    </source>
</evidence>
<evidence type="ECO:0000256" key="3">
    <source>
        <dbReference type="ARBA" id="ARBA00022833"/>
    </source>
</evidence>
<name>A0AAE0HIG4_9PEZI</name>
<feature type="domain" description="C3H1-type" evidence="6">
    <location>
        <begin position="1552"/>
        <end position="1577"/>
    </location>
</feature>
<keyword evidence="3 4" id="KW-0862">Zinc</keyword>
<feature type="region of interest" description="Disordered" evidence="5">
    <location>
        <begin position="958"/>
        <end position="991"/>
    </location>
</feature>
<dbReference type="GO" id="GO:0008270">
    <property type="term" value="F:zinc ion binding"/>
    <property type="evidence" value="ECO:0007669"/>
    <property type="project" value="UniProtKB-KW"/>
</dbReference>
<feature type="compositionally biased region" description="Gly residues" evidence="5">
    <location>
        <begin position="1526"/>
        <end position="1537"/>
    </location>
</feature>
<protein>
    <recommendedName>
        <fullName evidence="6">C3H1-type domain-containing protein</fullName>
    </recommendedName>
</protein>
<dbReference type="EMBL" id="JAUEPN010000003">
    <property type="protein sequence ID" value="KAK3296849.1"/>
    <property type="molecule type" value="Genomic_DNA"/>
</dbReference>
<evidence type="ECO:0000313" key="7">
    <source>
        <dbReference type="EMBL" id="KAK3296849.1"/>
    </source>
</evidence>
<evidence type="ECO:0000256" key="4">
    <source>
        <dbReference type="PROSITE-ProRule" id="PRU00723"/>
    </source>
</evidence>
<dbReference type="RefSeq" id="XP_062660363.1">
    <property type="nucleotide sequence ID" value="XM_062806481.1"/>
</dbReference>
<dbReference type="InterPro" id="IPR000571">
    <property type="entry name" value="Znf_CCCH"/>
</dbReference>
<feature type="region of interest" description="Disordered" evidence="5">
    <location>
        <begin position="715"/>
        <end position="946"/>
    </location>
</feature>
<dbReference type="Proteomes" id="UP001278766">
    <property type="component" value="Unassembled WGS sequence"/>
</dbReference>
<feature type="compositionally biased region" description="Low complexity" evidence="5">
    <location>
        <begin position="793"/>
        <end position="804"/>
    </location>
</feature>
<feature type="compositionally biased region" description="Low complexity" evidence="5">
    <location>
        <begin position="260"/>
        <end position="326"/>
    </location>
</feature>
<keyword evidence="8" id="KW-1185">Reference proteome</keyword>
<evidence type="ECO:0000256" key="5">
    <source>
        <dbReference type="SAM" id="MobiDB-lite"/>
    </source>
</evidence>
<organism evidence="7 8">
    <name type="scientific">Chaetomium fimeti</name>
    <dbReference type="NCBI Taxonomy" id="1854472"/>
    <lineage>
        <taxon>Eukaryota</taxon>
        <taxon>Fungi</taxon>
        <taxon>Dikarya</taxon>
        <taxon>Ascomycota</taxon>
        <taxon>Pezizomycotina</taxon>
        <taxon>Sordariomycetes</taxon>
        <taxon>Sordariomycetidae</taxon>
        <taxon>Sordariales</taxon>
        <taxon>Chaetomiaceae</taxon>
        <taxon>Chaetomium</taxon>
    </lineage>
</organism>
<feature type="compositionally biased region" description="Low complexity" evidence="5">
    <location>
        <begin position="841"/>
        <end position="874"/>
    </location>
</feature>
<evidence type="ECO:0000256" key="1">
    <source>
        <dbReference type="ARBA" id="ARBA00022723"/>
    </source>
</evidence>
<reference evidence="7" key="1">
    <citation type="journal article" date="2023" name="Mol. Phylogenet. Evol.">
        <title>Genome-scale phylogeny and comparative genomics of the fungal order Sordariales.</title>
        <authorList>
            <person name="Hensen N."/>
            <person name="Bonometti L."/>
            <person name="Westerberg I."/>
            <person name="Brannstrom I.O."/>
            <person name="Guillou S."/>
            <person name="Cros-Aarteil S."/>
            <person name="Calhoun S."/>
            <person name="Haridas S."/>
            <person name="Kuo A."/>
            <person name="Mondo S."/>
            <person name="Pangilinan J."/>
            <person name="Riley R."/>
            <person name="LaButti K."/>
            <person name="Andreopoulos B."/>
            <person name="Lipzen A."/>
            <person name="Chen C."/>
            <person name="Yan M."/>
            <person name="Daum C."/>
            <person name="Ng V."/>
            <person name="Clum A."/>
            <person name="Steindorff A."/>
            <person name="Ohm R.A."/>
            <person name="Martin F."/>
            <person name="Silar P."/>
            <person name="Natvig D.O."/>
            <person name="Lalanne C."/>
            <person name="Gautier V."/>
            <person name="Ament-Velasquez S.L."/>
            <person name="Kruys A."/>
            <person name="Hutchinson M.I."/>
            <person name="Powell A.J."/>
            <person name="Barry K."/>
            <person name="Miller A.N."/>
            <person name="Grigoriev I.V."/>
            <person name="Debuchy R."/>
            <person name="Gladieux P."/>
            <person name="Hiltunen Thoren M."/>
            <person name="Johannesson H."/>
        </authorList>
    </citation>
    <scope>NUCLEOTIDE SEQUENCE</scope>
    <source>
        <strain evidence="7">CBS 168.71</strain>
    </source>
</reference>
<feature type="compositionally biased region" description="Polar residues" evidence="5">
    <location>
        <begin position="781"/>
        <end position="792"/>
    </location>
</feature>
<reference evidence="7" key="2">
    <citation type="submission" date="2023-06" db="EMBL/GenBank/DDBJ databases">
        <authorList>
            <consortium name="Lawrence Berkeley National Laboratory"/>
            <person name="Haridas S."/>
            <person name="Hensen N."/>
            <person name="Bonometti L."/>
            <person name="Westerberg I."/>
            <person name="Brannstrom I.O."/>
            <person name="Guillou S."/>
            <person name="Cros-Aarteil S."/>
            <person name="Calhoun S."/>
            <person name="Kuo A."/>
            <person name="Mondo S."/>
            <person name="Pangilinan J."/>
            <person name="Riley R."/>
            <person name="Labutti K."/>
            <person name="Andreopoulos B."/>
            <person name="Lipzen A."/>
            <person name="Chen C."/>
            <person name="Yanf M."/>
            <person name="Daum C."/>
            <person name="Ng V."/>
            <person name="Clum A."/>
            <person name="Steindorff A."/>
            <person name="Ohm R."/>
            <person name="Martin F."/>
            <person name="Silar P."/>
            <person name="Natvig D."/>
            <person name="Lalanne C."/>
            <person name="Gautier V."/>
            <person name="Ament-Velasquez S.L."/>
            <person name="Kruys A."/>
            <person name="Hutchinson M.I."/>
            <person name="Powell A.J."/>
            <person name="Barry K."/>
            <person name="Miller A.N."/>
            <person name="Grigoriev I.V."/>
            <person name="Debuchy R."/>
            <person name="Gladieux P."/>
            <person name="Thoren M.H."/>
            <person name="Johannesson H."/>
        </authorList>
    </citation>
    <scope>NUCLEOTIDE SEQUENCE</scope>
    <source>
        <strain evidence="7">CBS 168.71</strain>
    </source>
</reference>
<feature type="region of interest" description="Disordered" evidence="5">
    <location>
        <begin position="125"/>
        <end position="387"/>
    </location>
</feature>
<feature type="compositionally biased region" description="Polar residues" evidence="5">
    <location>
        <begin position="125"/>
        <end position="141"/>
    </location>
</feature>
<feature type="compositionally biased region" description="Low complexity" evidence="5">
    <location>
        <begin position="185"/>
        <end position="211"/>
    </location>
</feature>
<gene>
    <name evidence="7" type="ORF">B0H64DRAFT_440347</name>
</gene>
<feature type="compositionally biased region" description="Polar residues" evidence="5">
    <location>
        <begin position="1304"/>
        <end position="1318"/>
    </location>
</feature>
<dbReference type="GeneID" id="87843429"/>
<keyword evidence="2 4" id="KW-0863">Zinc-finger</keyword>
<feature type="zinc finger region" description="C3H1-type" evidence="4">
    <location>
        <begin position="1552"/>
        <end position="1577"/>
    </location>
</feature>
<comment type="caution">
    <text evidence="7">The sequence shown here is derived from an EMBL/GenBank/DDBJ whole genome shotgun (WGS) entry which is preliminary data.</text>
</comment>
<feature type="compositionally biased region" description="Pro residues" evidence="5">
    <location>
        <begin position="1115"/>
        <end position="1124"/>
    </location>
</feature>
<feature type="compositionally biased region" description="Polar residues" evidence="5">
    <location>
        <begin position="744"/>
        <end position="756"/>
    </location>
</feature>
<feature type="compositionally biased region" description="Gly residues" evidence="5">
    <location>
        <begin position="1481"/>
        <end position="1495"/>
    </location>
</feature>
<evidence type="ECO:0000256" key="2">
    <source>
        <dbReference type="ARBA" id="ARBA00022771"/>
    </source>
</evidence>
<proteinExistence type="predicted"/>
<dbReference type="PROSITE" id="PS50103">
    <property type="entry name" value="ZF_C3H1"/>
    <property type="match status" value="1"/>
</dbReference>
<feature type="compositionally biased region" description="Basic and acidic residues" evidence="5">
    <location>
        <begin position="1496"/>
        <end position="1522"/>
    </location>
</feature>